<keyword evidence="1" id="KW-0472">Membrane</keyword>
<protein>
    <submittedName>
        <fullName evidence="2">Uncharacterized protein</fullName>
    </submittedName>
</protein>
<evidence type="ECO:0000313" key="3">
    <source>
        <dbReference type="Proteomes" id="UP000240493"/>
    </source>
</evidence>
<proteinExistence type="predicted"/>
<keyword evidence="1" id="KW-1133">Transmembrane helix</keyword>
<accession>A0A2T3YVX2</accession>
<organism evidence="2 3">
    <name type="scientific">Trichoderma asperellum (strain ATCC 204424 / CBS 433.97 / NBRC 101777)</name>
    <dbReference type="NCBI Taxonomy" id="1042311"/>
    <lineage>
        <taxon>Eukaryota</taxon>
        <taxon>Fungi</taxon>
        <taxon>Dikarya</taxon>
        <taxon>Ascomycota</taxon>
        <taxon>Pezizomycotina</taxon>
        <taxon>Sordariomycetes</taxon>
        <taxon>Hypocreomycetidae</taxon>
        <taxon>Hypocreales</taxon>
        <taxon>Hypocreaceae</taxon>
        <taxon>Trichoderma</taxon>
    </lineage>
</organism>
<reference evidence="2 3" key="1">
    <citation type="submission" date="2016-07" db="EMBL/GenBank/DDBJ databases">
        <title>Multiple horizontal gene transfer events from other fungi enriched the ability of initially mycotrophic Trichoderma (Ascomycota) to feed on dead plant biomass.</title>
        <authorList>
            <consortium name="DOE Joint Genome Institute"/>
            <person name="Aerts A."/>
            <person name="Atanasova L."/>
            <person name="Chenthamara K."/>
            <person name="Zhang J."/>
            <person name="Grujic M."/>
            <person name="Henrissat B."/>
            <person name="Kuo A."/>
            <person name="Salamov A."/>
            <person name="Lipzen A."/>
            <person name="Labutti K."/>
            <person name="Barry K."/>
            <person name="Miao Y."/>
            <person name="Rahimi M.J."/>
            <person name="Shen Q."/>
            <person name="Grigoriev I.V."/>
            <person name="Kubicek C.P."/>
            <person name="Druzhinina I.S."/>
        </authorList>
    </citation>
    <scope>NUCLEOTIDE SEQUENCE [LARGE SCALE GENOMIC DNA]</scope>
    <source>
        <strain evidence="2 3">CBS 433.97</strain>
    </source>
</reference>
<keyword evidence="1" id="KW-0812">Transmembrane</keyword>
<dbReference type="EMBL" id="KZ679269">
    <property type="protein sequence ID" value="PTB36702.1"/>
    <property type="molecule type" value="Genomic_DNA"/>
</dbReference>
<gene>
    <name evidence="2" type="ORF">M441DRAFT_268186</name>
</gene>
<name>A0A2T3YVX2_TRIA4</name>
<dbReference type="AlphaFoldDB" id="A0A2T3YVX2"/>
<feature type="transmembrane region" description="Helical" evidence="1">
    <location>
        <begin position="40"/>
        <end position="60"/>
    </location>
</feature>
<evidence type="ECO:0000256" key="1">
    <source>
        <dbReference type="SAM" id="Phobius"/>
    </source>
</evidence>
<keyword evidence="3" id="KW-1185">Reference proteome</keyword>
<evidence type="ECO:0000313" key="2">
    <source>
        <dbReference type="EMBL" id="PTB36702.1"/>
    </source>
</evidence>
<sequence>MILNIGGNRCVGTRTRGNVCYFEDVIKDQNETARRLLLHAWWLLGSACATTYVADCFFFISPERASRFYSEGGFHA</sequence>
<dbReference type="Proteomes" id="UP000240493">
    <property type="component" value="Unassembled WGS sequence"/>
</dbReference>